<dbReference type="PANTHER" id="PTHR22237">
    <property type="entry name" value="APC MEMBRANE RECRUITMENT PROTEIN 2-RELATED"/>
    <property type="match status" value="1"/>
</dbReference>
<keyword evidence="9" id="KW-1185">Reference proteome</keyword>
<proteinExistence type="inferred from homology"/>
<evidence type="ECO:0000313" key="9">
    <source>
        <dbReference type="Proteomes" id="UP000314986"/>
    </source>
</evidence>
<protein>
    <submittedName>
        <fullName evidence="8">Uncharacterized protein</fullName>
    </submittedName>
</protein>
<feature type="region of interest" description="Disordered" evidence="7">
    <location>
        <begin position="297"/>
        <end position="328"/>
    </location>
</feature>
<dbReference type="OMA" id="HVCFRIF"/>
<evidence type="ECO:0000256" key="3">
    <source>
        <dbReference type="ARBA" id="ARBA00022475"/>
    </source>
</evidence>
<evidence type="ECO:0000256" key="5">
    <source>
        <dbReference type="ARBA" id="ARBA00023121"/>
    </source>
</evidence>
<gene>
    <name evidence="8" type="primary">amer3</name>
</gene>
<feature type="compositionally biased region" description="Basic residues" evidence="7">
    <location>
        <begin position="890"/>
        <end position="903"/>
    </location>
</feature>
<reference evidence="9" key="1">
    <citation type="journal article" date="2006" name="Science">
        <title>Ancient noncoding elements conserved in the human genome.</title>
        <authorList>
            <person name="Venkatesh B."/>
            <person name="Kirkness E.F."/>
            <person name="Loh Y.H."/>
            <person name="Halpern A.L."/>
            <person name="Lee A.P."/>
            <person name="Johnson J."/>
            <person name="Dandona N."/>
            <person name="Viswanathan L.D."/>
            <person name="Tay A."/>
            <person name="Venter J.C."/>
            <person name="Strausberg R.L."/>
            <person name="Brenner S."/>
        </authorList>
    </citation>
    <scope>NUCLEOTIDE SEQUENCE [LARGE SCALE GENOMIC DNA]</scope>
</reference>
<dbReference type="GO" id="GO:0005546">
    <property type="term" value="F:phosphatidylinositol-4,5-bisphosphate binding"/>
    <property type="evidence" value="ECO:0007669"/>
    <property type="project" value="TreeGrafter"/>
</dbReference>
<dbReference type="GeneTree" id="ENSGT00530000063529"/>
<organism evidence="8 9">
    <name type="scientific">Callorhinchus milii</name>
    <name type="common">Ghost shark</name>
    <dbReference type="NCBI Taxonomy" id="7868"/>
    <lineage>
        <taxon>Eukaryota</taxon>
        <taxon>Metazoa</taxon>
        <taxon>Chordata</taxon>
        <taxon>Craniata</taxon>
        <taxon>Vertebrata</taxon>
        <taxon>Chondrichthyes</taxon>
        <taxon>Holocephali</taxon>
        <taxon>Chimaeriformes</taxon>
        <taxon>Callorhinchidae</taxon>
        <taxon>Callorhinchus</taxon>
    </lineage>
</organism>
<evidence type="ECO:0000256" key="4">
    <source>
        <dbReference type="ARBA" id="ARBA00022687"/>
    </source>
</evidence>
<reference evidence="8" key="5">
    <citation type="submission" date="2025-09" db="UniProtKB">
        <authorList>
            <consortium name="Ensembl"/>
        </authorList>
    </citation>
    <scope>IDENTIFICATION</scope>
</reference>
<feature type="compositionally biased region" description="Polar residues" evidence="7">
    <location>
        <begin position="400"/>
        <end position="420"/>
    </location>
</feature>
<comment type="similarity">
    <text evidence="2">Belongs to the Amer family.</text>
</comment>
<dbReference type="GO" id="GO:0008013">
    <property type="term" value="F:beta-catenin binding"/>
    <property type="evidence" value="ECO:0007669"/>
    <property type="project" value="TreeGrafter"/>
</dbReference>
<evidence type="ECO:0000256" key="6">
    <source>
        <dbReference type="ARBA" id="ARBA00023136"/>
    </source>
</evidence>
<dbReference type="PANTHER" id="PTHR22237:SF2">
    <property type="entry name" value="APC MEMBRANE RECRUITMENT PROTEIN 3"/>
    <property type="match status" value="1"/>
</dbReference>
<sequence length="1051" mass="116223">MESRRRNFRKYSLQQAVKHAENFIDIDCSQKSVSKNSSISESSCKDGRIKKLFSKAGQTGDFTNFWVQREIDEDLGYRVVRRSVRKSKTHDCFLSMAQNTESSYTEKVQAEIVPFGNNKGRIVNSLSCSEVEMSCGTFNVNGCLESRASSQSNHSVIEIPNPPTQSLPLVAKYNPSTRLSLKKSKRGFRALFTSRKSRQDKGTSCGTKVNRGDSKFFNGRITLRPSKSISKSSKILTHAGDSLAQYFTDSDPPSDSSHECSSTLCEDVASLKSFDSLTGCGEIFADEENTDQLETVHHSNGVTERCEDKQTPSGGSFQGGGEQLASPAQTDSLDINGLWKNVDNSVISCKVTQQSTESKQDTKPYSSALESETQELFLSPLEFQNITEKEDIEESEKNLDASNDLGTPQSDHQESTSNSDEGYYDSFTPGQDEEESKDSHKSSVSSQFPRDSYSGDALYELFYDPTEPGMSPLLDEVSGMPNEVAPSTETPLSMHSFYVGAEENMAPSPTMDVINQEIFQGSWKGKECLLKLCNTELSLAMDLVNCLRQKSETNEFGVNLQTIENHGQTKTDLVSLRNMSAGQSGYCDETEGDHEDDGGTENLEKAISAEQIDETENNMEANNQNSASICEKLYPSTVINGDGWSSKSTPGYDIPELLVSNLNSKNAFLPISASEEHALRSKPHRELNSTTKGTAKKLETMIVMEINKAILCPKCRQSLESNYADVVLCSSCFAMVGHCKASDVSGRVRKNVNYSAPSMDQRNDSKSTPLQETDNYVSQLLENCVHRIASLKMSSRTNEQFSNAVATGDPFQGDFQNKEDKCIGTTAARPTENHLLNYDRTTWQMNEVLTEYTQRISEKNIEMSSSRSSGCTTVESPYRNATKHSNFGAHRSRSLNRKNKQKSVSKQPSRCHSATFLEAFNVTNRSGELHYEINTPASSRGACAKRNSRRTSLSENAYTPSRPCCLPLSKSVCSDLQNSYLTAENFKGCKMSLSHQGTLSLALSPSSPSVASVSRDNIFVLQATCSYIAPQEGFNCKERKKDFMKSKKSIN</sequence>
<evidence type="ECO:0000256" key="7">
    <source>
        <dbReference type="SAM" id="MobiDB-lite"/>
    </source>
</evidence>
<comment type="subcellular location">
    <subcellularLocation>
        <location evidence="1">Cell membrane</location>
        <topology evidence="1">Peripheral membrane protein</topology>
    </subcellularLocation>
</comment>
<dbReference type="Proteomes" id="UP000314986">
    <property type="component" value="Unassembled WGS sequence"/>
</dbReference>
<dbReference type="InterPro" id="IPR019003">
    <property type="entry name" value="AMER"/>
</dbReference>
<dbReference type="AlphaFoldDB" id="A0A4W3IXM0"/>
<reference evidence="9" key="3">
    <citation type="journal article" date="2014" name="Nature">
        <title>Elephant shark genome provides unique insights into gnathostome evolution.</title>
        <authorList>
            <consortium name="International Elephant Shark Genome Sequencing Consortium"/>
            <person name="Venkatesh B."/>
            <person name="Lee A.P."/>
            <person name="Ravi V."/>
            <person name="Maurya A.K."/>
            <person name="Lian M.M."/>
            <person name="Swann J.B."/>
            <person name="Ohta Y."/>
            <person name="Flajnik M.F."/>
            <person name="Sutoh Y."/>
            <person name="Kasahara M."/>
            <person name="Hoon S."/>
            <person name="Gangu V."/>
            <person name="Roy S.W."/>
            <person name="Irimia M."/>
            <person name="Korzh V."/>
            <person name="Kondrychyn I."/>
            <person name="Lim Z.W."/>
            <person name="Tay B.H."/>
            <person name="Tohari S."/>
            <person name="Kong K.W."/>
            <person name="Ho S."/>
            <person name="Lorente-Galdos B."/>
            <person name="Quilez J."/>
            <person name="Marques-Bonet T."/>
            <person name="Raney B.J."/>
            <person name="Ingham P.W."/>
            <person name="Tay A."/>
            <person name="Hillier L.W."/>
            <person name="Minx P."/>
            <person name="Boehm T."/>
            <person name="Wilson R.K."/>
            <person name="Brenner S."/>
            <person name="Warren W.C."/>
        </authorList>
    </citation>
    <scope>NUCLEOTIDE SEQUENCE [LARGE SCALE GENOMIC DNA]</scope>
</reference>
<keyword evidence="5" id="KW-0446">Lipid-binding</keyword>
<name>A0A4W3IXM0_CALMI</name>
<dbReference type="InParanoid" id="A0A4W3IXM0"/>
<keyword evidence="4" id="KW-0879">Wnt signaling pathway</keyword>
<dbReference type="GO" id="GO:0016055">
    <property type="term" value="P:Wnt signaling pathway"/>
    <property type="evidence" value="ECO:0007669"/>
    <property type="project" value="UniProtKB-KW"/>
</dbReference>
<keyword evidence="6" id="KW-0472">Membrane</keyword>
<feature type="region of interest" description="Disordered" evidence="7">
    <location>
        <begin position="351"/>
        <end position="370"/>
    </location>
</feature>
<keyword evidence="3" id="KW-1003">Cell membrane</keyword>
<evidence type="ECO:0000256" key="2">
    <source>
        <dbReference type="ARBA" id="ARBA00007750"/>
    </source>
</evidence>
<feature type="compositionally biased region" description="Polar residues" evidence="7">
    <location>
        <begin position="862"/>
        <end position="875"/>
    </location>
</feature>
<reference evidence="8" key="4">
    <citation type="submission" date="2025-08" db="UniProtKB">
        <authorList>
            <consortium name="Ensembl"/>
        </authorList>
    </citation>
    <scope>IDENTIFICATION</scope>
</reference>
<dbReference type="Pfam" id="PF09422">
    <property type="entry name" value="AMER"/>
    <property type="match status" value="1"/>
</dbReference>
<accession>A0A4W3IXM0</accession>
<dbReference type="Ensembl" id="ENSCMIT00000025801.1">
    <property type="protein sequence ID" value="ENSCMIP00000025385.1"/>
    <property type="gene ID" value="ENSCMIG00000011168.1"/>
</dbReference>
<evidence type="ECO:0000313" key="8">
    <source>
        <dbReference type="Ensembl" id="ENSCMIP00000025385.1"/>
    </source>
</evidence>
<feature type="region of interest" description="Disordered" evidence="7">
    <location>
        <begin position="390"/>
        <end position="451"/>
    </location>
</feature>
<feature type="region of interest" description="Disordered" evidence="7">
    <location>
        <begin position="861"/>
        <end position="910"/>
    </location>
</feature>
<reference evidence="9" key="2">
    <citation type="journal article" date="2007" name="PLoS Biol.">
        <title>Survey sequencing and comparative analysis of the elephant shark (Callorhinchus milii) genome.</title>
        <authorList>
            <person name="Venkatesh B."/>
            <person name="Kirkness E.F."/>
            <person name="Loh Y.H."/>
            <person name="Halpern A.L."/>
            <person name="Lee A.P."/>
            <person name="Johnson J."/>
            <person name="Dandona N."/>
            <person name="Viswanathan L.D."/>
            <person name="Tay A."/>
            <person name="Venter J.C."/>
            <person name="Strausberg R.L."/>
            <person name="Brenner S."/>
        </authorList>
    </citation>
    <scope>NUCLEOTIDE SEQUENCE [LARGE SCALE GENOMIC DNA]</scope>
</reference>
<dbReference type="GO" id="GO:0060828">
    <property type="term" value="P:regulation of canonical Wnt signaling pathway"/>
    <property type="evidence" value="ECO:0007669"/>
    <property type="project" value="TreeGrafter"/>
</dbReference>
<evidence type="ECO:0000256" key="1">
    <source>
        <dbReference type="ARBA" id="ARBA00004202"/>
    </source>
</evidence>
<dbReference type="GO" id="GO:0005886">
    <property type="term" value="C:plasma membrane"/>
    <property type="evidence" value="ECO:0007669"/>
    <property type="project" value="UniProtKB-SubCell"/>
</dbReference>